<evidence type="ECO:0000256" key="4">
    <source>
        <dbReference type="ARBA" id="ARBA00023136"/>
    </source>
</evidence>
<evidence type="ECO:0000256" key="2">
    <source>
        <dbReference type="ARBA" id="ARBA00022692"/>
    </source>
</evidence>
<dbReference type="Pfam" id="PF04228">
    <property type="entry name" value="Zn_peptidase"/>
    <property type="match status" value="1"/>
</dbReference>
<evidence type="ECO:0000256" key="5">
    <source>
        <dbReference type="SAM" id="Phobius"/>
    </source>
</evidence>
<evidence type="ECO:0000313" key="7">
    <source>
        <dbReference type="Proteomes" id="UP001597055"/>
    </source>
</evidence>
<protein>
    <submittedName>
        <fullName evidence="6">Neutral zinc metallopeptidase</fullName>
    </submittedName>
</protein>
<organism evidence="6 7">
    <name type="scientific">Microbacterium insulae</name>
    <dbReference type="NCBI Taxonomy" id="483014"/>
    <lineage>
        <taxon>Bacteria</taxon>
        <taxon>Bacillati</taxon>
        <taxon>Actinomycetota</taxon>
        <taxon>Actinomycetes</taxon>
        <taxon>Micrococcales</taxon>
        <taxon>Microbacteriaceae</taxon>
        <taxon>Microbacterium</taxon>
    </lineage>
</organism>
<name>A0ABW3AIP4_9MICO</name>
<keyword evidence="7" id="KW-1185">Reference proteome</keyword>
<keyword evidence="2 5" id="KW-0812">Transmembrane</keyword>
<reference evidence="7" key="1">
    <citation type="journal article" date="2019" name="Int. J. Syst. Evol. Microbiol.">
        <title>The Global Catalogue of Microorganisms (GCM) 10K type strain sequencing project: providing services to taxonomists for standard genome sequencing and annotation.</title>
        <authorList>
            <consortium name="The Broad Institute Genomics Platform"/>
            <consortium name="The Broad Institute Genome Sequencing Center for Infectious Disease"/>
            <person name="Wu L."/>
            <person name="Ma J."/>
        </authorList>
    </citation>
    <scope>NUCLEOTIDE SEQUENCE [LARGE SCALE GENOMIC DNA]</scope>
    <source>
        <strain evidence="7">CCUG 54523</strain>
    </source>
</reference>
<gene>
    <name evidence="6" type="ORF">ACFQ0P_06940</name>
</gene>
<sequence length="292" mass="30160">MTFNDNASVGGNTARRRGGGGAVIAGGGVAGLAAIAVLLFQLFTGTDLSGLVGGGGGAPVGGGEGTQIEGCETGADANARDDCRLAAASLALDQYWEGQVQGYQAPQLVIVDGSTSTQCGTASNQTGPFYCPPEQGVYVDPTFFALLRERFDATAGPLAQLYVLAHEYGHHIQNITGIMEENPNNGTGPDSNGVRLELQADCFAGAWVGDMTEQVDENGVPFLEAPTQQQIADALDAAGTVGDDHIQQESGGVVNPESWTHGSSEQRQRWFQTGYRSGVSACDTFGIPGGSL</sequence>
<dbReference type="PANTHER" id="PTHR30168">
    <property type="entry name" value="PUTATIVE MEMBRANE PROTEIN YPFJ"/>
    <property type="match status" value="1"/>
</dbReference>
<proteinExistence type="predicted"/>
<comment type="subcellular location">
    <subcellularLocation>
        <location evidence="1">Membrane</location>
        <topology evidence="1">Single-pass membrane protein</topology>
    </subcellularLocation>
</comment>
<evidence type="ECO:0000256" key="3">
    <source>
        <dbReference type="ARBA" id="ARBA00022989"/>
    </source>
</evidence>
<dbReference type="Proteomes" id="UP001597055">
    <property type="component" value="Unassembled WGS sequence"/>
</dbReference>
<keyword evidence="4 5" id="KW-0472">Membrane</keyword>
<comment type="caution">
    <text evidence="6">The sequence shown here is derived from an EMBL/GenBank/DDBJ whole genome shotgun (WGS) entry which is preliminary data.</text>
</comment>
<dbReference type="PANTHER" id="PTHR30168:SF0">
    <property type="entry name" value="INNER MEMBRANE PROTEIN"/>
    <property type="match status" value="1"/>
</dbReference>
<evidence type="ECO:0000313" key="6">
    <source>
        <dbReference type="EMBL" id="MFD0790129.1"/>
    </source>
</evidence>
<dbReference type="RefSeq" id="WP_204977816.1">
    <property type="nucleotide sequence ID" value="NZ_JBHTII010000001.1"/>
</dbReference>
<feature type="transmembrane region" description="Helical" evidence="5">
    <location>
        <begin position="21"/>
        <end position="43"/>
    </location>
</feature>
<accession>A0ABW3AIP4</accession>
<dbReference type="EMBL" id="JBHTII010000001">
    <property type="protein sequence ID" value="MFD0790129.1"/>
    <property type="molecule type" value="Genomic_DNA"/>
</dbReference>
<dbReference type="InterPro" id="IPR007343">
    <property type="entry name" value="Uncharacterised_pept_Zn_put"/>
</dbReference>
<keyword evidence="3 5" id="KW-1133">Transmembrane helix</keyword>
<evidence type="ECO:0000256" key="1">
    <source>
        <dbReference type="ARBA" id="ARBA00004167"/>
    </source>
</evidence>